<comment type="caution">
    <text evidence="3">The sequence shown here is derived from an EMBL/GenBank/DDBJ whole genome shotgun (WGS) entry which is preliminary data.</text>
</comment>
<keyword evidence="1" id="KW-0812">Transmembrane</keyword>
<organism evidence="3 4">
    <name type="scientific">Bugula neritina</name>
    <name type="common">Brown bryozoan</name>
    <name type="synonym">Sertularia neritina</name>
    <dbReference type="NCBI Taxonomy" id="10212"/>
    <lineage>
        <taxon>Eukaryota</taxon>
        <taxon>Metazoa</taxon>
        <taxon>Spiralia</taxon>
        <taxon>Lophotrochozoa</taxon>
        <taxon>Bryozoa</taxon>
        <taxon>Gymnolaemata</taxon>
        <taxon>Cheilostomatida</taxon>
        <taxon>Flustrina</taxon>
        <taxon>Buguloidea</taxon>
        <taxon>Bugulidae</taxon>
        <taxon>Bugula</taxon>
    </lineage>
</organism>
<protein>
    <submittedName>
        <fullName evidence="3">SDR42E1</fullName>
    </submittedName>
</protein>
<dbReference type="InterPro" id="IPR002225">
    <property type="entry name" value="3Beta_OHSteriod_DH/Estase"/>
</dbReference>
<keyword evidence="1" id="KW-1133">Transmembrane helix</keyword>
<evidence type="ECO:0000313" key="3">
    <source>
        <dbReference type="EMBL" id="KAF6038971.1"/>
    </source>
</evidence>
<dbReference type="Gene3D" id="3.40.50.720">
    <property type="entry name" value="NAD(P)-binding Rossmann-like Domain"/>
    <property type="match status" value="1"/>
</dbReference>
<feature type="domain" description="3-beta hydroxysteroid dehydrogenase/isomerase" evidence="2">
    <location>
        <begin position="14"/>
        <end position="95"/>
    </location>
</feature>
<dbReference type="AlphaFoldDB" id="A0A7J7KLC7"/>
<keyword evidence="1" id="KW-0472">Membrane</keyword>
<proteinExistence type="predicted"/>
<keyword evidence="4" id="KW-1185">Reference proteome</keyword>
<feature type="transmembrane region" description="Helical" evidence="1">
    <location>
        <begin position="206"/>
        <end position="224"/>
    </location>
</feature>
<dbReference type="Proteomes" id="UP000593567">
    <property type="component" value="Unassembled WGS sequence"/>
</dbReference>
<feature type="transmembrane region" description="Helical" evidence="1">
    <location>
        <begin position="99"/>
        <end position="123"/>
    </location>
</feature>
<accession>A0A7J7KLC7</accession>
<dbReference type="GO" id="GO:0006694">
    <property type="term" value="P:steroid biosynthetic process"/>
    <property type="evidence" value="ECO:0007669"/>
    <property type="project" value="InterPro"/>
</dbReference>
<dbReference type="InterPro" id="IPR036291">
    <property type="entry name" value="NAD(P)-bd_dom_sf"/>
</dbReference>
<dbReference type="OrthoDB" id="2735536at2759"/>
<dbReference type="Pfam" id="PF01073">
    <property type="entry name" value="3Beta_HSD"/>
    <property type="match status" value="1"/>
</dbReference>
<sequence>MYTIKLKSYDKAPPEVVKAMKQGMFLFTYGDNPIVEFVHVENVVQALVQAQCSLTHSNSVAAGKAYFISDGKPVNNFEFFRPLTEALDVPFPKISVPMWLVYFIGGCLFPSLSALFMVMVYLLCIAPSYIIEMVYGLVHNLYDFQPLLCRAEVYKTGQTHYFSIEKARKDLNYEPQFQNDMHTVSEEYKTPPTNSMRKHGTSCSSIFISILLCILIFSLIMSLLPTAG</sequence>
<evidence type="ECO:0000256" key="1">
    <source>
        <dbReference type="SAM" id="Phobius"/>
    </source>
</evidence>
<dbReference type="GO" id="GO:0016616">
    <property type="term" value="F:oxidoreductase activity, acting on the CH-OH group of donors, NAD or NADP as acceptor"/>
    <property type="evidence" value="ECO:0007669"/>
    <property type="project" value="InterPro"/>
</dbReference>
<evidence type="ECO:0000259" key="2">
    <source>
        <dbReference type="Pfam" id="PF01073"/>
    </source>
</evidence>
<evidence type="ECO:0000313" key="4">
    <source>
        <dbReference type="Proteomes" id="UP000593567"/>
    </source>
</evidence>
<name>A0A7J7KLC7_BUGNE</name>
<dbReference type="EMBL" id="VXIV02000322">
    <property type="protein sequence ID" value="KAF6038971.1"/>
    <property type="molecule type" value="Genomic_DNA"/>
</dbReference>
<dbReference type="SUPFAM" id="SSF51735">
    <property type="entry name" value="NAD(P)-binding Rossmann-fold domains"/>
    <property type="match status" value="1"/>
</dbReference>
<reference evidence="3" key="1">
    <citation type="submission" date="2020-06" db="EMBL/GenBank/DDBJ databases">
        <title>Draft genome of Bugula neritina, a colonial animal packing powerful symbionts and potential medicines.</title>
        <authorList>
            <person name="Rayko M."/>
        </authorList>
    </citation>
    <scope>NUCLEOTIDE SEQUENCE [LARGE SCALE GENOMIC DNA]</scope>
    <source>
        <strain evidence="3">Kwan_BN1</strain>
    </source>
</reference>
<gene>
    <name evidence="3" type="ORF">EB796_002714</name>
</gene>